<dbReference type="Proteomes" id="UP001500236">
    <property type="component" value="Unassembled WGS sequence"/>
</dbReference>
<dbReference type="EMBL" id="BAAAVT010000005">
    <property type="protein sequence ID" value="GAA3058391.1"/>
    <property type="molecule type" value="Genomic_DNA"/>
</dbReference>
<dbReference type="Pfam" id="PF01301">
    <property type="entry name" value="Glyco_hydro_35"/>
    <property type="match status" value="1"/>
</dbReference>
<feature type="domain" description="Glycoside hydrolase 35 catalytic" evidence="3">
    <location>
        <begin position="4"/>
        <end position="319"/>
    </location>
</feature>
<dbReference type="PANTHER" id="PTHR23421">
    <property type="entry name" value="BETA-GALACTOSIDASE RELATED"/>
    <property type="match status" value="1"/>
</dbReference>
<reference evidence="5" key="1">
    <citation type="journal article" date="2019" name="Int. J. Syst. Evol. Microbiol.">
        <title>The Global Catalogue of Microorganisms (GCM) 10K type strain sequencing project: providing services to taxonomists for standard genome sequencing and annotation.</title>
        <authorList>
            <consortium name="The Broad Institute Genomics Platform"/>
            <consortium name="The Broad Institute Genome Sequencing Center for Infectious Disease"/>
            <person name="Wu L."/>
            <person name="Ma J."/>
        </authorList>
    </citation>
    <scope>NUCLEOTIDE SEQUENCE [LARGE SCALE GENOMIC DNA]</scope>
    <source>
        <strain evidence="5">JCM 14309</strain>
    </source>
</reference>
<gene>
    <name evidence="4" type="ORF">GCM10010529_10220</name>
</gene>
<comment type="similarity">
    <text evidence="1 2">Belongs to the glycosyl hydrolase 35 family.</text>
</comment>
<dbReference type="InterPro" id="IPR031330">
    <property type="entry name" value="Gly_Hdrlase_35_cat"/>
</dbReference>
<dbReference type="InterPro" id="IPR017853">
    <property type="entry name" value="GH"/>
</dbReference>
<accession>A0ABP6LX06</accession>
<protein>
    <recommendedName>
        <fullName evidence="3">Glycoside hydrolase 35 catalytic domain-containing protein</fullName>
    </recommendedName>
</protein>
<dbReference type="Gene3D" id="3.20.20.80">
    <property type="entry name" value="Glycosidases"/>
    <property type="match status" value="1"/>
</dbReference>
<comment type="caution">
    <text evidence="4">The sequence shown here is derived from an EMBL/GenBank/DDBJ whole genome shotgun (WGS) entry which is preliminary data.</text>
</comment>
<sequence length="710" mass="76874">MLGLARSGGLTSVASYVFWRHHEPRPGEFDWSGARDLRRFVRLAAAHGLDVVVRLGPWSHGEMRHGGFPDWLVDAGIPLRQDHPEYLRLVRRLYGQIIAQLEGLTHDDGGPVIAAQIENELADQPEHLATLRGIAEEHGLRVPLWTATGWGRTLLPRRDQGLPLLPVCSGYADGFWADSSVDQPPFAAAHFHYEEVRDDLDDGQPGEIQPGEAPPGAVLASAADAPFITCELGGGMHVAYHRRPLVTPEDVAALALATVGSGSVWQGYYMYAGGSTPDGDQESQEAGQPQDVPRISYDFGAPLGEHATVRAHHGMLRRQHLWLAAEGSRLAPMRSTVGGGAADDPRSLRWAVRTDGESGWLFLSTYRPHGHLDPQTQLQLHLGAREGLRRPQTVPARPLDLPAGVSTVWPLNLALGGPDGPVLRCATAEVLTRRRIAGGSTELLVLTARAGVAVQMLLAGEPEITGPGRRSVTSAGDTLLEFSVAPGPDDLVSCGDVRIMVLDETDADRLGVVADRMVLSSAPVHADPESPGGLVVHTEESEVELAVFDDAAARWRRRRVHAPRAGVQLVLADDLAPPAAVPVPRAGGPEGRLAAPQDFSGAAVVELKVPAEHLIGDGRLLVRLDWTGDVGRARIGGRLVGEHYWHGRVWEIELTPWRDALRTAPLVLELLPWCAESGVWVHPSVRQVPDGVHLRRAWLVRRERHLVAPC</sequence>
<evidence type="ECO:0000259" key="3">
    <source>
        <dbReference type="Pfam" id="PF01301"/>
    </source>
</evidence>
<evidence type="ECO:0000256" key="1">
    <source>
        <dbReference type="ARBA" id="ARBA00009809"/>
    </source>
</evidence>
<dbReference type="SUPFAM" id="SSF51445">
    <property type="entry name" value="(Trans)glycosidases"/>
    <property type="match status" value="1"/>
</dbReference>
<evidence type="ECO:0000313" key="4">
    <source>
        <dbReference type="EMBL" id="GAA3058391.1"/>
    </source>
</evidence>
<organism evidence="4 5">
    <name type="scientific">Nesterenkonia aethiopica</name>
    <dbReference type="NCBI Taxonomy" id="269144"/>
    <lineage>
        <taxon>Bacteria</taxon>
        <taxon>Bacillati</taxon>
        <taxon>Actinomycetota</taxon>
        <taxon>Actinomycetes</taxon>
        <taxon>Micrococcales</taxon>
        <taxon>Micrococcaceae</taxon>
        <taxon>Nesterenkonia</taxon>
    </lineage>
</organism>
<keyword evidence="5" id="KW-1185">Reference proteome</keyword>
<evidence type="ECO:0000256" key="2">
    <source>
        <dbReference type="RuleBase" id="RU003679"/>
    </source>
</evidence>
<evidence type="ECO:0000313" key="5">
    <source>
        <dbReference type="Proteomes" id="UP001500236"/>
    </source>
</evidence>
<proteinExistence type="inferred from homology"/>
<dbReference type="PRINTS" id="PR00742">
    <property type="entry name" value="GLHYDRLASE35"/>
</dbReference>
<name>A0ABP6LX06_9MICC</name>
<dbReference type="InterPro" id="IPR001944">
    <property type="entry name" value="Glycoside_Hdrlase_35"/>
</dbReference>